<protein>
    <submittedName>
        <fullName evidence="2">Uncharacterized protein</fullName>
    </submittedName>
</protein>
<feature type="compositionally biased region" description="Basic and acidic residues" evidence="1">
    <location>
        <begin position="1"/>
        <end position="15"/>
    </location>
</feature>
<name>A0AAV5DT25_ELECO</name>
<sequence length="159" mass="16941">MGEQVRKRWRRGEQRGKRRRCAKELFGAAAAARRQRATRTRLEAEELCSIRRGVGFGSGQSHRAAGLCRGEGASEASLEWSTVAPGPGMMEDCDMASPGTGDSRVARAGGRHGGAGQGRGRIQSGAGRRTARRCQRRAGGTVMPEKGARHGGSIRGGRK</sequence>
<dbReference type="AlphaFoldDB" id="A0AAV5DT25"/>
<comment type="caution">
    <text evidence="2">The sequence shown here is derived from an EMBL/GenBank/DDBJ whole genome shotgun (WGS) entry which is preliminary data.</text>
</comment>
<dbReference type="EMBL" id="BQKI01000071">
    <property type="protein sequence ID" value="GJN13595.1"/>
    <property type="molecule type" value="Genomic_DNA"/>
</dbReference>
<dbReference type="Proteomes" id="UP001054889">
    <property type="component" value="Unassembled WGS sequence"/>
</dbReference>
<reference evidence="2" key="2">
    <citation type="submission" date="2021-12" db="EMBL/GenBank/DDBJ databases">
        <title>Resequencing data analysis of finger millet.</title>
        <authorList>
            <person name="Hatakeyama M."/>
            <person name="Aluri S."/>
            <person name="Balachadran M.T."/>
            <person name="Sivarajan S.R."/>
            <person name="Poveda L."/>
            <person name="Shimizu-Inatsugi R."/>
            <person name="Schlapbach R."/>
            <person name="Sreeman S.M."/>
            <person name="Shimizu K.K."/>
        </authorList>
    </citation>
    <scope>NUCLEOTIDE SEQUENCE</scope>
</reference>
<feature type="region of interest" description="Disordered" evidence="1">
    <location>
        <begin position="1"/>
        <end position="20"/>
    </location>
</feature>
<reference evidence="2" key="1">
    <citation type="journal article" date="2018" name="DNA Res.">
        <title>Multiple hybrid de novo genome assembly of finger millet, an orphan allotetraploid crop.</title>
        <authorList>
            <person name="Hatakeyama M."/>
            <person name="Aluri S."/>
            <person name="Balachadran M.T."/>
            <person name="Sivarajan S.R."/>
            <person name="Patrignani A."/>
            <person name="Gruter S."/>
            <person name="Poveda L."/>
            <person name="Shimizu-Inatsugi R."/>
            <person name="Baeten J."/>
            <person name="Francoijs K.J."/>
            <person name="Nataraja K.N."/>
            <person name="Reddy Y.A.N."/>
            <person name="Phadnis S."/>
            <person name="Ravikumar R.L."/>
            <person name="Schlapbach R."/>
            <person name="Sreeman S.M."/>
            <person name="Shimizu K.K."/>
        </authorList>
    </citation>
    <scope>NUCLEOTIDE SEQUENCE</scope>
</reference>
<keyword evidence="3" id="KW-1185">Reference proteome</keyword>
<feature type="region of interest" description="Disordered" evidence="1">
    <location>
        <begin position="82"/>
        <end position="159"/>
    </location>
</feature>
<proteinExistence type="predicted"/>
<organism evidence="2 3">
    <name type="scientific">Eleusine coracana subsp. coracana</name>
    <dbReference type="NCBI Taxonomy" id="191504"/>
    <lineage>
        <taxon>Eukaryota</taxon>
        <taxon>Viridiplantae</taxon>
        <taxon>Streptophyta</taxon>
        <taxon>Embryophyta</taxon>
        <taxon>Tracheophyta</taxon>
        <taxon>Spermatophyta</taxon>
        <taxon>Magnoliopsida</taxon>
        <taxon>Liliopsida</taxon>
        <taxon>Poales</taxon>
        <taxon>Poaceae</taxon>
        <taxon>PACMAD clade</taxon>
        <taxon>Chloridoideae</taxon>
        <taxon>Cynodonteae</taxon>
        <taxon>Eleusininae</taxon>
        <taxon>Eleusine</taxon>
    </lineage>
</organism>
<gene>
    <name evidence="2" type="primary">gb00316</name>
    <name evidence="2" type="ORF">PR202_gb00316</name>
</gene>
<accession>A0AAV5DT25</accession>
<evidence type="ECO:0000256" key="1">
    <source>
        <dbReference type="SAM" id="MobiDB-lite"/>
    </source>
</evidence>
<evidence type="ECO:0000313" key="3">
    <source>
        <dbReference type="Proteomes" id="UP001054889"/>
    </source>
</evidence>
<evidence type="ECO:0000313" key="2">
    <source>
        <dbReference type="EMBL" id="GJN13595.1"/>
    </source>
</evidence>